<gene>
    <name evidence="1" type="ORF">A1O9_00790</name>
</gene>
<accession>A0A072PSW7</accession>
<protein>
    <submittedName>
        <fullName evidence="1">Uncharacterized protein</fullName>
    </submittedName>
</protein>
<dbReference type="Proteomes" id="UP000027920">
    <property type="component" value="Unassembled WGS sequence"/>
</dbReference>
<organism evidence="1 2">
    <name type="scientific">Exophiala aquamarina CBS 119918</name>
    <dbReference type="NCBI Taxonomy" id="1182545"/>
    <lineage>
        <taxon>Eukaryota</taxon>
        <taxon>Fungi</taxon>
        <taxon>Dikarya</taxon>
        <taxon>Ascomycota</taxon>
        <taxon>Pezizomycotina</taxon>
        <taxon>Eurotiomycetes</taxon>
        <taxon>Chaetothyriomycetidae</taxon>
        <taxon>Chaetothyriales</taxon>
        <taxon>Herpotrichiellaceae</taxon>
        <taxon>Exophiala</taxon>
    </lineage>
</organism>
<comment type="caution">
    <text evidence="1">The sequence shown here is derived from an EMBL/GenBank/DDBJ whole genome shotgun (WGS) entry which is preliminary data.</text>
</comment>
<sequence>MQHQRAGTRKRGLPAPQWDGVHTHIERLHLEDDMSRAKVALTMEFKYGSKAKYRLPPSNEYVWWVGQTLQVQKALKRLRKWHTRKYGLEHEDIEAFKQMFGNEDQSARSTMMLSSGRIIDNKYRALYATRNYAAGKSESSPALLGATQP</sequence>
<dbReference type="GeneID" id="25275741"/>
<evidence type="ECO:0000313" key="1">
    <source>
        <dbReference type="EMBL" id="KEF62817.1"/>
    </source>
</evidence>
<dbReference type="VEuPathDB" id="FungiDB:A1O9_00790"/>
<proteinExistence type="predicted"/>
<name>A0A072PSW7_9EURO</name>
<reference evidence="1 2" key="1">
    <citation type="submission" date="2013-03" db="EMBL/GenBank/DDBJ databases">
        <title>The Genome Sequence of Exophiala aquamarina CBS 119918.</title>
        <authorList>
            <consortium name="The Broad Institute Genomics Platform"/>
            <person name="Cuomo C."/>
            <person name="de Hoog S."/>
            <person name="Gorbushina A."/>
            <person name="Walker B."/>
            <person name="Young S.K."/>
            <person name="Zeng Q."/>
            <person name="Gargeya S."/>
            <person name="Fitzgerald M."/>
            <person name="Haas B."/>
            <person name="Abouelleil A."/>
            <person name="Allen A.W."/>
            <person name="Alvarado L."/>
            <person name="Arachchi H.M."/>
            <person name="Berlin A.M."/>
            <person name="Chapman S.B."/>
            <person name="Gainer-Dewar J."/>
            <person name="Goldberg J."/>
            <person name="Griggs A."/>
            <person name="Gujja S."/>
            <person name="Hansen M."/>
            <person name="Howarth C."/>
            <person name="Imamovic A."/>
            <person name="Ireland A."/>
            <person name="Larimer J."/>
            <person name="McCowan C."/>
            <person name="Murphy C."/>
            <person name="Pearson M."/>
            <person name="Poon T.W."/>
            <person name="Priest M."/>
            <person name="Roberts A."/>
            <person name="Saif S."/>
            <person name="Shea T."/>
            <person name="Sisk P."/>
            <person name="Sykes S."/>
            <person name="Wortman J."/>
            <person name="Nusbaum C."/>
            <person name="Birren B."/>
        </authorList>
    </citation>
    <scope>NUCLEOTIDE SEQUENCE [LARGE SCALE GENOMIC DNA]</scope>
    <source>
        <strain evidence="1 2">CBS 119918</strain>
    </source>
</reference>
<dbReference type="AlphaFoldDB" id="A0A072PSW7"/>
<evidence type="ECO:0000313" key="2">
    <source>
        <dbReference type="Proteomes" id="UP000027920"/>
    </source>
</evidence>
<dbReference type="RefSeq" id="XP_013265407.1">
    <property type="nucleotide sequence ID" value="XM_013409953.1"/>
</dbReference>
<dbReference type="HOGENOM" id="CLU_1749636_0_0_1"/>
<keyword evidence="2" id="KW-1185">Reference proteome</keyword>
<dbReference type="EMBL" id="AMGV01000001">
    <property type="protein sequence ID" value="KEF62817.1"/>
    <property type="molecule type" value="Genomic_DNA"/>
</dbReference>